<accession>H8MH38</accession>
<reference evidence="2 3" key="1">
    <citation type="journal article" date="2012" name="J. Bacteriol.">
        <title>Complete Genome Sequence of the Fruiting Myxobacterium Corallococcus coralloides DSM 2259.</title>
        <authorList>
            <person name="Huntley S."/>
            <person name="Zhang Y."/>
            <person name="Treuner-Lange A."/>
            <person name="Kneip S."/>
            <person name="Sensen C.W."/>
            <person name="Sogaard-Andersen L."/>
        </authorList>
    </citation>
    <scope>NUCLEOTIDE SEQUENCE [LARGE SCALE GENOMIC DNA]</scope>
    <source>
        <strain evidence="3">ATCC 25202 / DSM 2259 / NBRC 100086 / M2</strain>
    </source>
</reference>
<evidence type="ECO:0000256" key="1">
    <source>
        <dbReference type="SAM" id="MobiDB-lite"/>
    </source>
</evidence>
<evidence type="ECO:0000313" key="3">
    <source>
        <dbReference type="Proteomes" id="UP000007587"/>
    </source>
</evidence>
<sequence length="255" mass="27976">MLPSRGRMRRSHVRALPEPLLALATSRSRLLAQADGRRRVSPLLLPARPGRRCVHRVAAPAPGLLLTRGKTTHRVRRCVLLVRPLLVSTNRGPAVMPLRARPGGKGALRVLTVRRSPNRDPVLLLHPTPLAPHVKACALHVPVPTHSLNQRRGPGCRGGEPPLRVRSCALHVPAAVRSPSPRPESGCRGAEPLLLPARPVKSAAAKRLRSASRALASIPFARRARRITSMWNRSANRRPECRRHRNARPAMQIAT</sequence>
<dbReference type="InParanoid" id="H8MH38"/>
<organism evidence="2 3">
    <name type="scientific">Corallococcus coralloides (strain ATCC 25202 / DSM 2259 / NBRC 100086 / M2)</name>
    <name type="common">Myxococcus coralloides</name>
    <dbReference type="NCBI Taxonomy" id="1144275"/>
    <lineage>
        <taxon>Bacteria</taxon>
        <taxon>Pseudomonadati</taxon>
        <taxon>Myxococcota</taxon>
        <taxon>Myxococcia</taxon>
        <taxon>Myxococcales</taxon>
        <taxon>Cystobacterineae</taxon>
        <taxon>Myxococcaceae</taxon>
        <taxon>Corallococcus</taxon>
    </lineage>
</organism>
<dbReference type="HOGENOM" id="CLU_1088656_0_0_7"/>
<dbReference type="Proteomes" id="UP000007587">
    <property type="component" value="Chromosome"/>
</dbReference>
<protein>
    <submittedName>
        <fullName evidence="2">Uncharacterized protein</fullName>
    </submittedName>
</protein>
<reference evidence="3" key="2">
    <citation type="submission" date="2012-03" db="EMBL/GenBank/DDBJ databases">
        <title>Genome sequence of the fruiting myxobacterium Corallococcus coralloides DSM 2259.</title>
        <authorList>
            <person name="Huntley S."/>
            <person name="Zhang Y."/>
            <person name="Treuner-Lange A."/>
            <person name="Sensen C.W."/>
            <person name="Sogaard-Andersen L."/>
        </authorList>
    </citation>
    <scope>NUCLEOTIDE SEQUENCE [LARGE SCALE GENOMIC DNA]</scope>
    <source>
        <strain evidence="3">ATCC 25202 / DSM 2259 / NBRC 100086 / M2</strain>
    </source>
</reference>
<keyword evidence="3" id="KW-1185">Reference proteome</keyword>
<name>H8MH38_CORCM</name>
<evidence type="ECO:0000313" key="2">
    <source>
        <dbReference type="EMBL" id="AFE07310.1"/>
    </source>
</evidence>
<feature type="region of interest" description="Disordered" evidence="1">
    <location>
        <begin position="234"/>
        <end position="255"/>
    </location>
</feature>
<gene>
    <name evidence="2" type="ordered locus">COCOR_07071</name>
</gene>
<proteinExistence type="predicted"/>
<dbReference type="KEGG" id="ccx:COCOR_07071"/>
<dbReference type="EMBL" id="CP003389">
    <property type="protein sequence ID" value="AFE07310.1"/>
    <property type="molecule type" value="Genomic_DNA"/>
</dbReference>
<dbReference type="AlphaFoldDB" id="H8MH38"/>